<feature type="region of interest" description="Disordered" evidence="1">
    <location>
        <begin position="1"/>
        <end position="68"/>
    </location>
</feature>
<organism evidence="2 3">
    <name type="scientific">Camelina sativa</name>
    <name type="common">False flax</name>
    <name type="synonym">Myagrum sativum</name>
    <dbReference type="NCBI Taxonomy" id="90675"/>
    <lineage>
        <taxon>Eukaryota</taxon>
        <taxon>Viridiplantae</taxon>
        <taxon>Streptophyta</taxon>
        <taxon>Embryophyta</taxon>
        <taxon>Tracheophyta</taxon>
        <taxon>Spermatophyta</taxon>
        <taxon>Magnoliopsida</taxon>
        <taxon>eudicotyledons</taxon>
        <taxon>Gunneridae</taxon>
        <taxon>Pentapetalae</taxon>
        <taxon>rosids</taxon>
        <taxon>malvids</taxon>
        <taxon>Brassicales</taxon>
        <taxon>Brassicaceae</taxon>
        <taxon>Camelineae</taxon>
        <taxon>Camelina</taxon>
    </lineage>
</organism>
<evidence type="ECO:0000313" key="2">
    <source>
        <dbReference type="Proteomes" id="UP000694864"/>
    </source>
</evidence>
<gene>
    <name evidence="3" type="primary">LOC104744717</name>
</gene>
<dbReference type="Proteomes" id="UP000694864">
    <property type="component" value="Chromosome 15"/>
</dbReference>
<dbReference type="GeneID" id="104744717"/>
<dbReference type="RefSeq" id="XP_010464110.2">
    <property type="nucleotide sequence ID" value="XM_010465808.2"/>
</dbReference>
<reference evidence="3" key="2">
    <citation type="submission" date="2025-08" db="UniProtKB">
        <authorList>
            <consortium name="RefSeq"/>
        </authorList>
    </citation>
    <scope>IDENTIFICATION</scope>
    <source>
        <tissue evidence="3">Leaf</tissue>
    </source>
</reference>
<evidence type="ECO:0000313" key="3">
    <source>
        <dbReference type="RefSeq" id="XP_010464110.2"/>
    </source>
</evidence>
<dbReference type="NCBIfam" id="TIGR01638">
    <property type="entry name" value="Atha_cystat_rel"/>
    <property type="match status" value="1"/>
</dbReference>
<protein>
    <submittedName>
        <fullName evidence="3">Uncharacterized protein LOC104744717</fullName>
    </submittedName>
</protein>
<sequence>MTKLMETTEMGESSPVSSASVTKPKAESDTADDIEESDDEVEESGDEEYVDSEDENEEEEPVDEALAHYYAILAKRETGPVEEESGYWVDESGDEKEESGVQYSYSGETLIIRPKWWVEPEWDVDSFDGLEYDSSEEEDAMSDEELERKWRRFKRQLIQSKGFYVEPELMPMYNYCSRMRAVGDLEQSAGGGQTYRDYFAEMACTCLKTYNQYKGLNVEFVEVVRGAYTAGSKSKSYITCMAREEPDRPLVEYQCKAWSTFVIHENYPILCRPAPARTATLCQTKTSKGNWD</sequence>
<dbReference type="PANTHER" id="PTHR31228">
    <property type="entry name" value="CYSTATIN/MONELLIN SUPERFAMILY PROTEIN"/>
    <property type="match status" value="1"/>
</dbReference>
<dbReference type="InterPro" id="IPR006525">
    <property type="entry name" value="Cystatin-related_pln"/>
</dbReference>
<name>A0ABM0W0U7_CAMSA</name>
<keyword evidence="2" id="KW-1185">Reference proteome</keyword>
<feature type="compositionally biased region" description="Acidic residues" evidence="1">
    <location>
        <begin position="81"/>
        <end position="97"/>
    </location>
</feature>
<dbReference type="PANTHER" id="PTHR31228:SF24">
    <property type="entry name" value="CYSTATIN_MONELLIN SUPERFAMILY PROTEIN"/>
    <property type="match status" value="1"/>
</dbReference>
<feature type="region of interest" description="Disordered" evidence="1">
    <location>
        <begin position="81"/>
        <end position="102"/>
    </location>
</feature>
<evidence type="ECO:0000256" key="1">
    <source>
        <dbReference type="SAM" id="MobiDB-lite"/>
    </source>
</evidence>
<accession>A0ABM0W0U7</accession>
<reference evidence="2" key="1">
    <citation type="journal article" date="2014" name="Nat. Commun.">
        <title>The emerging biofuel crop Camelina sativa retains a highly undifferentiated hexaploid genome structure.</title>
        <authorList>
            <person name="Kagale S."/>
            <person name="Koh C."/>
            <person name="Nixon J."/>
            <person name="Bollina V."/>
            <person name="Clarke W.E."/>
            <person name="Tuteja R."/>
            <person name="Spillane C."/>
            <person name="Robinson S.J."/>
            <person name="Links M.G."/>
            <person name="Clarke C."/>
            <person name="Higgins E.E."/>
            <person name="Huebert T."/>
            <person name="Sharpe A.G."/>
            <person name="Parkin I.A."/>
        </authorList>
    </citation>
    <scope>NUCLEOTIDE SEQUENCE [LARGE SCALE GENOMIC DNA]</scope>
    <source>
        <strain evidence="2">cv. DH55</strain>
    </source>
</reference>
<feature type="compositionally biased region" description="Acidic residues" evidence="1">
    <location>
        <begin position="29"/>
        <end position="63"/>
    </location>
</feature>
<proteinExistence type="predicted"/>
<feature type="compositionally biased region" description="Polar residues" evidence="1">
    <location>
        <begin position="10"/>
        <end position="21"/>
    </location>
</feature>